<dbReference type="GO" id="GO:0008270">
    <property type="term" value="F:zinc ion binding"/>
    <property type="evidence" value="ECO:0007669"/>
    <property type="project" value="UniProtKB-KW"/>
</dbReference>
<protein>
    <recommendedName>
        <fullName evidence="6">SWIM-type domain-containing protein</fullName>
    </recommendedName>
</protein>
<dbReference type="InterPro" id="IPR007527">
    <property type="entry name" value="Znf_SWIM"/>
</dbReference>
<dbReference type="Pfam" id="PF03108">
    <property type="entry name" value="DBD_Tnp_Mut"/>
    <property type="match status" value="1"/>
</dbReference>
<dbReference type="STRING" id="72664.V4JU92"/>
<accession>V4JU92</accession>
<feature type="region of interest" description="Disordered" evidence="5">
    <location>
        <begin position="129"/>
        <end position="150"/>
    </location>
</feature>
<dbReference type="EMBL" id="KI517881">
    <property type="protein sequence ID" value="ESQ28935.1"/>
    <property type="molecule type" value="Genomic_DNA"/>
</dbReference>
<evidence type="ECO:0000313" key="8">
    <source>
        <dbReference type="Proteomes" id="UP000030689"/>
    </source>
</evidence>
<keyword evidence="3" id="KW-0862">Zinc</keyword>
<dbReference type="PANTHER" id="PTHR31973:SF195">
    <property type="entry name" value="MUDR FAMILY TRANSPOSASE"/>
    <property type="match status" value="1"/>
</dbReference>
<name>V4JU92_EUTSA</name>
<feature type="compositionally biased region" description="Pro residues" evidence="5">
    <location>
        <begin position="681"/>
        <end position="692"/>
    </location>
</feature>
<organism evidence="7 8">
    <name type="scientific">Eutrema salsugineum</name>
    <name type="common">Saltwater cress</name>
    <name type="synonym">Sisymbrium salsugineum</name>
    <dbReference type="NCBI Taxonomy" id="72664"/>
    <lineage>
        <taxon>Eukaryota</taxon>
        <taxon>Viridiplantae</taxon>
        <taxon>Streptophyta</taxon>
        <taxon>Embryophyta</taxon>
        <taxon>Tracheophyta</taxon>
        <taxon>Spermatophyta</taxon>
        <taxon>Magnoliopsida</taxon>
        <taxon>eudicotyledons</taxon>
        <taxon>Gunneridae</taxon>
        <taxon>Pentapetalae</taxon>
        <taxon>rosids</taxon>
        <taxon>malvids</taxon>
        <taxon>Brassicales</taxon>
        <taxon>Brassicaceae</taxon>
        <taxon>Eutremeae</taxon>
        <taxon>Eutrema</taxon>
    </lineage>
</organism>
<keyword evidence="1" id="KW-0479">Metal-binding</keyword>
<dbReference type="eggNOG" id="ENOG502QSE3">
    <property type="taxonomic scope" value="Eukaryota"/>
</dbReference>
<dbReference type="AlphaFoldDB" id="V4JU92"/>
<proteinExistence type="predicted"/>
<feature type="compositionally biased region" description="Acidic residues" evidence="5">
    <location>
        <begin position="703"/>
        <end position="726"/>
    </location>
</feature>
<evidence type="ECO:0000259" key="6">
    <source>
        <dbReference type="PROSITE" id="PS50966"/>
    </source>
</evidence>
<evidence type="ECO:0000256" key="4">
    <source>
        <dbReference type="PROSITE-ProRule" id="PRU00325"/>
    </source>
</evidence>
<keyword evidence="8" id="KW-1185">Reference proteome</keyword>
<sequence>MAEREVVVLCYLNCRIKHGLDGVYFEGSAPKEMRVKKKTDFSRFLDGLYLIAGLDKQKSNLEVFGRRPVVVSPNHFRYVLYGVMSDSSLETMLEVPSNHPSINTVEMFLEVKPTSGGDVIAASCSSLPMENPCRSSKRQKSTQQEVGDKDSGFNTSSCVGMWLDDDTMRVGLCFKDIGELKKAVDWWSIKRQKICLVRESDKDMYVFECARWRCKWSICAAKLEEDGLFEITKCCGPHTCSSGRSQDFKVKFLEYEMERALRVQPTLSTAELAKWWKEKFGYALDAVEELEHCAEGALQDAQAKAIERIFGDWDQSFIFMPKLMSVLHSSNGMLSFRGVFWAFSQFIQGFQHCRPLIIVDTKNLGGRYNMKLMIASGVDAANKYFPLAFAVTKEVTTDSWRWFLTGIREKITQRKGLCLISSPHPDILAVINEPGSQWQEPWAYHRFCLNHLCFQFCSVFPGYDYHMESLVREAGSSSQKEEFDSYMKQIKEKNPEAWKWLDQIPPHQWALSHDSGRRYGILKIKTKALFAVCRGFGKVAMAGGVVLLFGKLRDAFDESFSRSRGSLNRGKVYTKPVMEKLKEFTEVTCVITLLERDAFQSNESTSGIVKLNDSTCTCGEFQRNKFPCLHALALCDELKINPLQYVDECYTLERYHKTYAATFSPVPELSAWPEASGVPTLLPPVIEPPPPKVSGKWKKAEDDHFEEDDDEDEEEEDDDNDDEDEW</sequence>
<dbReference type="OMA" id="CKWSICA"/>
<evidence type="ECO:0000256" key="3">
    <source>
        <dbReference type="ARBA" id="ARBA00022833"/>
    </source>
</evidence>
<evidence type="ECO:0000256" key="2">
    <source>
        <dbReference type="ARBA" id="ARBA00022771"/>
    </source>
</evidence>
<evidence type="ECO:0000313" key="7">
    <source>
        <dbReference type="EMBL" id="ESQ28935.1"/>
    </source>
</evidence>
<dbReference type="InterPro" id="IPR018289">
    <property type="entry name" value="MULE_transposase_dom"/>
</dbReference>
<feature type="region of interest" description="Disordered" evidence="5">
    <location>
        <begin position="678"/>
        <end position="726"/>
    </location>
</feature>
<dbReference type="KEGG" id="eus:EUTSA_v10024064mg"/>
<keyword evidence="2 4" id="KW-0863">Zinc-finger</keyword>
<dbReference type="PROSITE" id="PS50966">
    <property type="entry name" value="ZF_SWIM"/>
    <property type="match status" value="1"/>
</dbReference>
<evidence type="ECO:0000256" key="5">
    <source>
        <dbReference type="SAM" id="MobiDB-lite"/>
    </source>
</evidence>
<dbReference type="InterPro" id="IPR004332">
    <property type="entry name" value="Transposase_MuDR"/>
</dbReference>
<dbReference type="PANTHER" id="PTHR31973">
    <property type="entry name" value="POLYPROTEIN, PUTATIVE-RELATED"/>
    <property type="match status" value="1"/>
</dbReference>
<dbReference type="Proteomes" id="UP000030689">
    <property type="component" value="Unassembled WGS sequence"/>
</dbReference>
<dbReference type="Gramene" id="ESQ28935">
    <property type="protein sequence ID" value="ESQ28935"/>
    <property type="gene ID" value="EUTSA_v10024064mg"/>
</dbReference>
<dbReference type="Pfam" id="PF10551">
    <property type="entry name" value="MULE"/>
    <property type="match status" value="1"/>
</dbReference>
<reference evidence="7 8" key="1">
    <citation type="journal article" date="2013" name="Front. Plant Sci.">
        <title>The Reference Genome of the Halophytic Plant Eutrema salsugineum.</title>
        <authorList>
            <person name="Yang R."/>
            <person name="Jarvis D.E."/>
            <person name="Chen H."/>
            <person name="Beilstein M.A."/>
            <person name="Grimwood J."/>
            <person name="Jenkins J."/>
            <person name="Shu S."/>
            <person name="Prochnik S."/>
            <person name="Xin M."/>
            <person name="Ma C."/>
            <person name="Schmutz J."/>
            <person name="Wing R.A."/>
            <person name="Mitchell-Olds T."/>
            <person name="Schumaker K.S."/>
            <person name="Wang X."/>
        </authorList>
    </citation>
    <scope>NUCLEOTIDE SEQUENCE [LARGE SCALE GENOMIC DNA]</scope>
</reference>
<evidence type="ECO:0000256" key="1">
    <source>
        <dbReference type="ARBA" id="ARBA00022723"/>
    </source>
</evidence>
<dbReference type="InterPro" id="IPR006564">
    <property type="entry name" value="Znf_PMZ"/>
</dbReference>
<dbReference type="SMART" id="SM00575">
    <property type="entry name" value="ZnF_PMZ"/>
    <property type="match status" value="1"/>
</dbReference>
<dbReference type="Pfam" id="PF04434">
    <property type="entry name" value="SWIM"/>
    <property type="match status" value="1"/>
</dbReference>
<gene>
    <name evidence="7" type="ORF">EUTSA_v10024064mg</name>
</gene>
<feature type="domain" description="SWIM-type" evidence="6">
    <location>
        <begin position="607"/>
        <end position="639"/>
    </location>
</feature>